<dbReference type="InParanoid" id="A0A5F8GE09"/>
<dbReference type="STRING" id="13616.ENSMODP00000045735"/>
<dbReference type="FunCoup" id="A0A5F8GE09">
    <property type="interactions" value="1"/>
</dbReference>
<feature type="transmembrane region" description="Helical" evidence="1">
    <location>
        <begin position="90"/>
        <end position="115"/>
    </location>
</feature>
<proteinExistence type="predicted"/>
<evidence type="ECO:0000313" key="2">
    <source>
        <dbReference type="Ensembl" id="ENSMODP00000045735.1"/>
    </source>
</evidence>
<dbReference type="OMA" id="LEPWANS"/>
<keyword evidence="3" id="KW-1185">Reference proteome</keyword>
<protein>
    <recommendedName>
        <fullName evidence="4">Ig-like domain-containing protein</fullName>
    </recommendedName>
</protein>
<dbReference type="InterPro" id="IPR013783">
    <property type="entry name" value="Ig-like_fold"/>
</dbReference>
<dbReference type="Proteomes" id="UP000002280">
    <property type="component" value="Chromosome 4"/>
</dbReference>
<name>A0A5F8GE09_MONDO</name>
<reference evidence="2" key="2">
    <citation type="submission" date="2025-08" db="UniProtKB">
        <authorList>
            <consortium name="Ensembl"/>
        </authorList>
    </citation>
    <scope>IDENTIFICATION</scope>
</reference>
<evidence type="ECO:0000256" key="1">
    <source>
        <dbReference type="SAM" id="Phobius"/>
    </source>
</evidence>
<reference evidence="2" key="3">
    <citation type="submission" date="2025-09" db="UniProtKB">
        <authorList>
            <consortium name="Ensembl"/>
        </authorList>
    </citation>
    <scope>IDENTIFICATION</scope>
</reference>
<dbReference type="Ensembl" id="ENSMODT00000087567.1">
    <property type="protein sequence ID" value="ENSMODP00000045735.1"/>
    <property type="gene ID" value="ENSMODG00000049725.1"/>
</dbReference>
<sequence length="116" mass="12797">SIFCTCSAQAVPAPSLDWWIGESALEKNSSEDTLREVSITSGTWTNSRLSMKKELNQNLKIRCEGKNQYGVHNLSILLTPDKASSSRQNFLTWLIKGALCGMLVSALLFICLTVCL</sequence>
<dbReference type="GeneTree" id="ENSGT01150000286907"/>
<keyword evidence="1" id="KW-1133">Transmembrane helix</keyword>
<reference evidence="2 3" key="1">
    <citation type="journal article" date="2007" name="Nature">
        <title>Genome of the marsupial Monodelphis domestica reveals innovation in non-coding sequences.</title>
        <authorList>
            <person name="Mikkelsen T.S."/>
            <person name="Wakefield M.J."/>
            <person name="Aken B."/>
            <person name="Amemiya C.T."/>
            <person name="Chang J.L."/>
            <person name="Duke S."/>
            <person name="Garber M."/>
            <person name="Gentles A.J."/>
            <person name="Goodstadt L."/>
            <person name="Heger A."/>
            <person name="Jurka J."/>
            <person name="Kamal M."/>
            <person name="Mauceli E."/>
            <person name="Searle S.M."/>
            <person name="Sharpe T."/>
            <person name="Baker M.L."/>
            <person name="Batzer M.A."/>
            <person name="Benos P.V."/>
            <person name="Belov K."/>
            <person name="Clamp M."/>
            <person name="Cook A."/>
            <person name="Cuff J."/>
            <person name="Das R."/>
            <person name="Davidow L."/>
            <person name="Deakin J.E."/>
            <person name="Fazzari M.J."/>
            <person name="Glass J.L."/>
            <person name="Grabherr M."/>
            <person name="Greally J.M."/>
            <person name="Gu W."/>
            <person name="Hore T.A."/>
            <person name="Huttley G.A."/>
            <person name="Kleber M."/>
            <person name="Jirtle R.L."/>
            <person name="Koina E."/>
            <person name="Lee J.T."/>
            <person name="Mahony S."/>
            <person name="Marra M.A."/>
            <person name="Miller R.D."/>
            <person name="Nicholls R.D."/>
            <person name="Oda M."/>
            <person name="Papenfuss A.T."/>
            <person name="Parra Z.E."/>
            <person name="Pollock D.D."/>
            <person name="Ray D.A."/>
            <person name="Schein J.E."/>
            <person name="Speed T.P."/>
            <person name="Thompson K."/>
            <person name="VandeBerg J.L."/>
            <person name="Wade C.M."/>
            <person name="Walker J.A."/>
            <person name="Waters P.D."/>
            <person name="Webber C."/>
            <person name="Weidman J.R."/>
            <person name="Xie X."/>
            <person name="Zody M.C."/>
            <person name="Baldwin J."/>
            <person name="Abdouelleil A."/>
            <person name="Abdulkadir J."/>
            <person name="Abebe A."/>
            <person name="Abera B."/>
            <person name="Abreu J."/>
            <person name="Acer S.C."/>
            <person name="Aftuck L."/>
            <person name="Alexander A."/>
            <person name="An P."/>
            <person name="Anderson E."/>
            <person name="Anderson S."/>
            <person name="Arachi H."/>
            <person name="Azer M."/>
            <person name="Bachantsang P."/>
            <person name="Barry A."/>
            <person name="Bayul T."/>
            <person name="Berlin A."/>
            <person name="Bessette D."/>
            <person name="Bloom T."/>
            <person name="Bloom T."/>
            <person name="Boguslavskiy L."/>
            <person name="Bonnet C."/>
            <person name="Boukhgalter B."/>
            <person name="Bourzgui I."/>
            <person name="Brown A."/>
            <person name="Cahill P."/>
            <person name="Channer S."/>
            <person name="Cheshatsang Y."/>
            <person name="Chuda L."/>
            <person name="Citroen M."/>
            <person name="Collymore A."/>
            <person name="Cooke P."/>
            <person name="Costello M."/>
            <person name="D'Aco K."/>
            <person name="Daza R."/>
            <person name="De Haan G."/>
            <person name="DeGray S."/>
            <person name="DeMaso C."/>
            <person name="Dhargay N."/>
            <person name="Dooley K."/>
            <person name="Dooley E."/>
            <person name="Doricent M."/>
            <person name="Dorje P."/>
            <person name="Dorjee K."/>
            <person name="Dupes A."/>
            <person name="Elong R."/>
            <person name="Falk J."/>
            <person name="Farina A."/>
            <person name="Faro S."/>
            <person name="Ferguson D."/>
            <person name="Fisher S."/>
            <person name="Foley C.D."/>
            <person name="Franke A."/>
            <person name="Friedrich D."/>
            <person name="Gadbois L."/>
            <person name="Gearin G."/>
            <person name="Gearin C.R."/>
            <person name="Giannoukos G."/>
            <person name="Goode T."/>
            <person name="Graham J."/>
            <person name="Grandbois E."/>
            <person name="Grewal S."/>
            <person name="Gyaltsen K."/>
            <person name="Hafez N."/>
            <person name="Hagos B."/>
            <person name="Hall J."/>
            <person name="Henson C."/>
            <person name="Hollinger A."/>
            <person name="Honan T."/>
            <person name="Huard M.D."/>
            <person name="Hughes L."/>
            <person name="Hurhula B."/>
            <person name="Husby M.E."/>
            <person name="Kamat A."/>
            <person name="Kanga B."/>
            <person name="Kashin S."/>
            <person name="Khazanovich D."/>
            <person name="Kisner P."/>
            <person name="Lance K."/>
            <person name="Lara M."/>
            <person name="Lee W."/>
            <person name="Lennon N."/>
            <person name="Letendre F."/>
            <person name="LeVine R."/>
            <person name="Lipovsky A."/>
            <person name="Liu X."/>
            <person name="Liu J."/>
            <person name="Liu S."/>
            <person name="Lokyitsang T."/>
            <person name="Lokyitsang Y."/>
            <person name="Lubonja R."/>
            <person name="Lui A."/>
            <person name="MacDonald P."/>
            <person name="Magnisalis V."/>
            <person name="Maru K."/>
            <person name="Matthews C."/>
            <person name="McCusker W."/>
            <person name="McDonough S."/>
            <person name="Mehta T."/>
            <person name="Meldrim J."/>
            <person name="Meneus L."/>
            <person name="Mihai O."/>
            <person name="Mihalev A."/>
            <person name="Mihova T."/>
            <person name="Mittelman R."/>
            <person name="Mlenga V."/>
            <person name="Montmayeur A."/>
            <person name="Mulrain L."/>
            <person name="Navidi A."/>
            <person name="Naylor J."/>
            <person name="Negash T."/>
            <person name="Nguyen T."/>
            <person name="Nguyen N."/>
            <person name="Nicol R."/>
            <person name="Norbu C."/>
            <person name="Norbu N."/>
            <person name="Novod N."/>
            <person name="O'Neill B."/>
            <person name="Osman S."/>
            <person name="Markiewicz E."/>
            <person name="Oyono O.L."/>
            <person name="Patti C."/>
            <person name="Phunkhang P."/>
            <person name="Pierre F."/>
            <person name="Priest M."/>
            <person name="Raghuraman S."/>
            <person name="Rege F."/>
            <person name="Reyes R."/>
            <person name="Rise C."/>
            <person name="Rogov P."/>
            <person name="Ross K."/>
            <person name="Ryan E."/>
            <person name="Settipalli S."/>
            <person name="Shea T."/>
            <person name="Sherpa N."/>
            <person name="Shi L."/>
            <person name="Shih D."/>
            <person name="Sparrow T."/>
            <person name="Spaulding J."/>
            <person name="Stalker J."/>
            <person name="Stange-Thomann N."/>
            <person name="Stavropoulos S."/>
            <person name="Stone C."/>
            <person name="Strader C."/>
            <person name="Tesfaye S."/>
            <person name="Thomson T."/>
            <person name="Thoulutsang Y."/>
            <person name="Thoulutsang D."/>
            <person name="Topham K."/>
            <person name="Topping I."/>
            <person name="Tsamla T."/>
            <person name="Vassiliev H."/>
            <person name="Vo A."/>
            <person name="Wangchuk T."/>
            <person name="Wangdi T."/>
            <person name="Weiand M."/>
            <person name="Wilkinson J."/>
            <person name="Wilson A."/>
            <person name="Yadav S."/>
            <person name="Young G."/>
            <person name="Yu Q."/>
            <person name="Zembek L."/>
            <person name="Zhong D."/>
            <person name="Zimmer A."/>
            <person name="Zwirko Z."/>
            <person name="Jaffe D.B."/>
            <person name="Alvarez P."/>
            <person name="Brockman W."/>
            <person name="Butler J."/>
            <person name="Chin C."/>
            <person name="Gnerre S."/>
            <person name="MacCallum I."/>
            <person name="Graves J.A."/>
            <person name="Ponting C.P."/>
            <person name="Breen M."/>
            <person name="Samollow P.B."/>
            <person name="Lander E.S."/>
            <person name="Lindblad-Toh K."/>
        </authorList>
    </citation>
    <scope>NUCLEOTIDE SEQUENCE [LARGE SCALE GENOMIC DNA]</scope>
</reference>
<keyword evidence="1" id="KW-0472">Membrane</keyword>
<evidence type="ECO:0000313" key="3">
    <source>
        <dbReference type="Proteomes" id="UP000002280"/>
    </source>
</evidence>
<dbReference type="Bgee" id="ENSMODG00000049725">
    <property type="expression patterns" value="Expressed in blood"/>
</dbReference>
<organism evidence="2 3">
    <name type="scientific">Monodelphis domestica</name>
    <name type="common">Gray short-tailed opossum</name>
    <dbReference type="NCBI Taxonomy" id="13616"/>
    <lineage>
        <taxon>Eukaryota</taxon>
        <taxon>Metazoa</taxon>
        <taxon>Chordata</taxon>
        <taxon>Craniata</taxon>
        <taxon>Vertebrata</taxon>
        <taxon>Euteleostomi</taxon>
        <taxon>Mammalia</taxon>
        <taxon>Metatheria</taxon>
        <taxon>Didelphimorphia</taxon>
        <taxon>Didelphidae</taxon>
        <taxon>Monodelphis</taxon>
    </lineage>
</organism>
<dbReference type="AlphaFoldDB" id="A0A5F8GE09"/>
<evidence type="ECO:0008006" key="4">
    <source>
        <dbReference type="Google" id="ProtNLM"/>
    </source>
</evidence>
<accession>A0A5F8GE09</accession>
<dbReference type="Gene3D" id="2.60.40.10">
    <property type="entry name" value="Immunoglobulins"/>
    <property type="match status" value="1"/>
</dbReference>
<keyword evidence="1" id="KW-0812">Transmembrane</keyword>